<feature type="domain" description="Disease resistance N-terminal" evidence="8">
    <location>
        <begin position="10"/>
        <end position="92"/>
    </location>
</feature>
<dbReference type="Pfam" id="PF18052">
    <property type="entry name" value="Rx_N"/>
    <property type="match status" value="1"/>
</dbReference>
<evidence type="ECO:0000256" key="3">
    <source>
        <dbReference type="ARBA" id="ARBA00022737"/>
    </source>
</evidence>
<dbReference type="Pfam" id="PF00931">
    <property type="entry name" value="NB-ARC"/>
    <property type="match status" value="1"/>
</dbReference>
<dbReference type="PANTHER" id="PTHR36766">
    <property type="entry name" value="PLANT BROAD-SPECTRUM MILDEW RESISTANCE PROTEIN RPW8"/>
    <property type="match status" value="1"/>
</dbReference>
<evidence type="ECO:0000256" key="5">
    <source>
        <dbReference type="ARBA" id="ARBA00022821"/>
    </source>
</evidence>
<dbReference type="InterPro" id="IPR042197">
    <property type="entry name" value="Apaf_helical"/>
</dbReference>
<keyword evidence="12" id="KW-1185">Reference proteome</keyword>
<dbReference type="PRINTS" id="PR00364">
    <property type="entry name" value="DISEASERSIST"/>
</dbReference>
<protein>
    <submittedName>
        <fullName evidence="11">Uncharacterized protein</fullName>
    </submittedName>
</protein>
<evidence type="ECO:0000256" key="4">
    <source>
        <dbReference type="ARBA" id="ARBA00022741"/>
    </source>
</evidence>
<comment type="similarity">
    <text evidence="1">Belongs to the disease resistance NB-LRR family.</text>
</comment>
<evidence type="ECO:0000259" key="8">
    <source>
        <dbReference type="Pfam" id="PF18052"/>
    </source>
</evidence>
<dbReference type="Gene3D" id="3.40.50.300">
    <property type="entry name" value="P-loop containing nucleotide triphosphate hydrolases"/>
    <property type="match status" value="1"/>
</dbReference>
<comment type="caution">
    <text evidence="11">The sequence shown here is derived from an EMBL/GenBank/DDBJ whole genome shotgun (WGS) entry which is preliminary data.</text>
</comment>
<keyword evidence="6" id="KW-0067">ATP-binding</keyword>
<keyword evidence="5" id="KW-0611">Plant defense</keyword>
<evidence type="ECO:0000256" key="2">
    <source>
        <dbReference type="ARBA" id="ARBA00022614"/>
    </source>
</evidence>
<dbReference type="InterPro" id="IPR036388">
    <property type="entry name" value="WH-like_DNA-bd_sf"/>
</dbReference>
<evidence type="ECO:0000259" key="10">
    <source>
        <dbReference type="Pfam" id="PF23598"/>
    </source>
</evidence>
<accession>A0ABS8RFJ9</accession>
<dbReference type="SUPFAM" id="SSF52058">
    <property type="entry name" value="L domain-like"/>
    <property type="match status" value="2"/>
</dbReference>
<evidence type="ECO:0000313" key="12">
    <source>
        <dbReference type="Proteomes" id="UP000823775"/>
    </source>
</evidence>
<dbReference type="EMBL" id="JACEIK010000001">
    <property type="protein sequence ID" value="MCD7445767.1"/>
    <property type="molecule type" value="Genomic_DNA"/>
</dbReference>
<evidence type="ECO:0000259" key="9">
    <source>
        <dbReference type="Pfam" id="PF23559"/>
    </source>
</evidence>
<dbReference type="Pfam" id="PF23559">
    <property type="entry name" value="WHD_DRP"/>
    <property type="match status" value="1"/>
</dbReference>
<gene>
    <name evidence="11" type="ORF">HAX54_000004</name>
</gene>
<dbReference type="Gene3D" id="1.10.8.430">
    <property type="entry name" value="Helical domain of apoptotic protease-activating factors"/>
    <property type="match status" value="1"/>
</dbReference>
<dbReference type="InterPro" id="IPR041118">
    <property type="entry name" value="Rx_N"/>
</dbReference>
<dbReference type="Pfam" id="PF23598">
    <property type="entry name" value="LRR_14"/>
    <property type="match status" value="1"/>
</dbReference>
<dbReference type="PANTHER" id="PTHR36766:SF70">
    <property type="entry name" value="DISEASE RESISTANCE PROTEIN RGA4"/>
    <property type="match status" value="1"/>
</dbReference>
<dbReference type="Gene3D" id="1.10.10.10">
    <property type="entry name" value="Winged helix-like DNA-binding domain superfamily/Winged helix DNA-binding domain"/>
    <property type="match status" value="1"/>
</dbReference>
<dbReference type="Gene3D" id="1.20.5.4130">
    <property type="match status" value="1"/>
</dbReference>
<dbReference type="InterPro" id="IPR032675">
    <property type="entry name" value="LRR_dom_sf"/>
</dbReference>
<dbReference type="InterPro" id="IPR002182">
    <property type="entry name" value="NB-ARC"/>
</dbReference>
<feature type="domain" description="NB-ARC" evidence="7">
    <location>
        <begin position="162"/>
        <end position="333"/>
    </location>
</feature>
<proteinExistence type="inferred from homology"/>
<dbReference type="InterPro" id="IPR027417">
    <property type="entry name" value="P-loop_NTPase"/>
</dbReference>
<dbReference type="SUPFAM" id="SSF52540">
    <property type="entry name" value="P-loop containing nucleoside triphosphate hydrolases"/>
    <property type="match status" value="1"/>
</dbReference>
<dbReference type="Proteomes" id="UP000823775">
    <property type="component" value="Unassembled WGS sequence"/>
</dbReference>
<keyword evidence="4" id="KW-0547">Nucleotide-binding</keyword>
<sequence>MAEVLLSASVEVLLQKLLFLATSGNIHLWGSKKELEKLRRCLAMSRAVLHDAERQQRKDQAVKLWLKKLEDLAYDADNLLDELNYTTLKKSEWKVCFSVLSIPNPLSCKMRGKIREIIMNLKMINEEANDFAIPRGFGDGVDHLNHQETDCFHGDSNIFGRDDDVSRMVESLICQTNQVVAVYPIVGMGGLGKTTLARLIYKDEQIVRYFDERIWVCVSDTFDVNKIFRLVLESLTQRSIDVQSRNALLQILHKELGGRKYLLVLDDVWNKKLEEWDDFKRSLVGINATKGNGIIVTTRSERVASIVATHHLHFLEKLSEDDCWSVFKERAFPEGNVPMELVPIGKQIVHKCSGLPLAANLLGGMLRLTKEASEWSSVLRNGLWNLNGDENAVLQVLKLSFDHLPSTSVKKCFAYCSIFSRDYDIEKDQLVQLWMAEGFLQPNQGDHLKMESLGNEFFNILLQNSLLQDVKRDGYGNITHCKMHNLVHDLAQSISRYDGFNVGCSTGDVHPNVRYLSMKSFRESMPSVVKEKARSLRTLFLADNVSGSMLSNFKYLRVLSFHGVDIVEVPSSISKLIHLRYLDLSGTKIRALADSLCMLFNLQTLRLNGCDFLKRIPSQLSKLNNLRHLHYYSFDETCLMPFKMGRLTCLQTLQFFNVDYADGHQIAELGFLNELGGDLEIRNLEKVNNQQEARSADLSSKENVYKLLFQWSSGRQGPINDDSVLAGLEPHPNLKSLTVKNFMGDKLPTWIMTMMVSTIEGHLLGLDYLVEIKLTGCRKCEELPMLGHLPHLKYLDLTGLDNLKSISRSFYGRDFLRSRTYQGDTNIVSFRALKRLIFCNMPNLVEWTEPEEVTTEKEHMKVFPHLEEIEIQNCSQLTTTPCSFPSLEELRISHVSSYQPLVNICSSSNSSSLTFLHIDGLLDLAFLPDNLLNNIKNLVYLAIHKCPNLVHVVPCVRGFGSFLRVLDIKECTNLSTLPNDLQTLRSLAMLWISRCPKITSIPSLEGLTTLEELRISYCDELASLPNEMLLSCMSLKSLSVENCANLTSFPNLQQLNSLLCLRIVDCPQLTCLPKGLHSLSLLNYLRIGPFSEDLTSFPILDYDDTPNSEIHEENFQLFSLRSLTLFGRPHWDSLPAWLQNLSSLAELHLYDFGFEAVPEWIKNMSSLERLGLYWCEKLSFLPSVEATKCLVKLREVEIYNCPLLSERCSSLSGSNSEWSKISHINQIKVDGKQITSEASYEVLPSPTVTKKNKWKSKEEKTR</sequence>
<feature type="domain" description="Disease resistance protein winged helix" evidence="9">
    <location>
        <begin position="418"/>
        <end position="491"/>
    </location>
</feature>
<dbReference type="InterPro" id="IPR055414">
    <property type="entry name" value="LRR_R13L4/SHOC2-like"/>
</dbReference>
<evidence type="ECO:0000313" key="11">
    <source>
        <dbReference type="EMBL" id="MCD7445767.1"/>
    </source>
</evidence>
<evidence type="ECO:0000259" key="7">
    <source>
        <dbReference type="Pfam" id="PF00931"/>
    </source>
</evidence>
<dbReference type="InterPro" id="IPR058922">
    <property type="entry name" value="WHD_DRP"/>
</dbReference>
<feature type="domain" description="Disease resistance R13L4/SHOC-2-like LRR" evidence="10">
    <location>
        <begin position="533"/>
        <end position="872"/>
    </location>
</feature>
<reference evidence="11 12" key="1">
    <citation type="journal article" date="2021" name="BMC Genomics">
        <title>Datura genome reveals duplications of psychoactive alkaloid biosynthetic genes and high mutation rate following tissue culture.</title>
        <authorList>
            <person name="Rajewski A."/>
            <person name="Carter-House D."/>
            <person name="Stajich J."/>
            <person name="Litt A."/>
        </authorList>
    </citation>
    <scope>NUCLEOTIDE SEQUENCE [LARGE SCALE GENOMIC DNA]</scope>
    <source>
        <strain evidence="11">AR-01</strain>
    </source>
</reference>
<keyword evidence="3" id="KW-0677">Repeat</keyword>
<keyword evidence="2" id="KW-0433">Leucine-rich repeat</keyword>
<dbReference type="Gene3D" id="3.80.10.10">
    <property type="entry name" value="Ribonuclease Inhibitor"/>
    <property type="match status" value="4"/>
</dbReference>
<name>A0ABS8RFJ9_DATST</name>
<evidence type="ECO:0000256" key="6">
    <source>
        <dbReference type="ARBA" id="ARBA00022840"/>
    </source>
</evidence>
<organism evidence="11 12">
    <name type="scientific">Datura stramonium</name>
    <name type="common">Jimsonweed</name>
    <name type="synonym">Common thornapple</name>
    <dbReference type="NCBI Taxonomy" id="4076"/>
    <lineage>
        <taxon>Eukaryota</taxon>
        <taxon>Viridiplantae</taxon>
        <taxon>Streptophyta</taxon>
        <taxon>Embryophyta</taxon>
        <taxon>Tracheophyta</taxon>
        <taxon>Spermatophyta</taxon>
        <taxon>Magnoliopsida</taxon>
        <taxon>eudicotyledons</taxon>
        <taxon>Gunneridae</taxon>
        <taxon>Pentapetalae</taxon>
        <taxon>asterids</taxon>
        <taxon>lamiids</taxon>
        <taxon>Solanales</taxon>
        <taxon>Solanaceae</taxon>
        <taxon>Solanoideae</taxon>
        <taxon>Datureae</taxon>
        <taxon>Datura</taxon>
    </lineage>
</organism>
<evidence type="ECO:0000256" key="1">
    <source>
        <dbReference type="ARBA" id="ARBA00008894"/>
    </source>
</evidence>